<evidence type="ECO:0000256" key="1">
    <source>
        <dbReference type="ARBA" id="ARBA00022527"/>
    </source>
</evidence>
<protein>
    <recommendedName>
        <fullName evidence="7">Protein kinase domain-containing protein</fullName>
    </recommendedName>
</protein>
<dbReference type="EMBL" id="CAJNNV010029348">
    <property type="protein sequence ID" value="CAE8628116.1"/>
    <property type="molecule type" value="Genomic_DNA"/>
</dbReference>
<dbReference type="SMART" id="SM00220">
    <property type="entry name" value="S_TKc"/>
    <property type="match status" value="1"/>
</dbReference>
<name>A0A813GU43_POLGL</name>
<dbReference type="AlphaFoldDB" id="A0A813GU43"/>
<sequence>MATAAVQGAPRRVDVSFGSEVEMKAAIEGIQQQQQQQQQQQIKQQQQQQQQQSNETKIEGRTAKAKVTPVPEVAAEKVKKGKGRGKGKGSGISAAASLVAQPASPGMRATALPGPVEIAGPKDSSSRGLGAILEAFGNGNQPHRDLKEVASRVRPPQRVFIVLQAVLHLLAGRESSIQLKPSGTPKDVSWASCVTMMRSRSFLASLRNIQQAVDDGKLTKANVKVAKALLDSIEGDSEDDKVNMVARTSSAAMRITHWIFAVFAYHTAVSKISARFAPGPRATCSNADAITRSRQDAPAAAAAVAADLPSAIAAAPVVSSAAPVAAPAAALVPLEVLSLAGELILKEDFSVADTGRRVKERIWKAHGHRIFRQQLVFLDTELNNNITLAAAGVTQEGAVLHFVLRASPDPEEIARARDSLSLRMTAIEDLGNGNRPHRDLKEVASMVRPPQRVLLVLQSVLHLLAGRESSIQLKPSGTPKDVSWSSCVTMMRSRSFLASLLSIQQAVDDGKSTKENVKVAKAMLDSIEGDTEDDKVNMVASASSAAMRMLRWVFAVIAYHTAVSEISARFGGVCAKDLFPAIASTLPGQLKVNCVQLASESSGLTAAPLTDFGFGARIEGCFRPEFRPSFPRSESWPVANSKIWGNWTCQFRCGRFFFGWRDKRFLQALHAAGSKSDRFKVFGPEDDPIEIDLGTRLGVGAQGTVYSCHRQKDPSQLYAVKAVPIYEDDSTVRAAALDREVQALLRAQGHPGVAACIGSWDVGPVVMHQFPTQGRTILMYKMIVMELVEGGELASFISQRGGLDEATARSVFAQVVAAVKFLHGRQVLHRDLKCENILVCSKDLSSDSLVKLIDFGVAKDVASSFAQTCVGTADIMAPELLCAQLMLAPGGMALPRIGPIIFTAPQSQSPGFNLSTQRTDGRGAIVSGLESGGQAAQKGVVDGWAISAIDGTDITQMLFVKDPEKPKDPAVTELLMGLTADFSLEFVELPKREFTPAIDCWSLGVVLYTMLAGKVPFATPLATVTGEFPEEQLSSRASAEALDLVRSLLQLDPAKRLTLEQVETHPWLAMAAVRS</sequence>
<dbReference type="SUPFAM" id="SSF54236">
    <property type="entry name" value="Ubiquitin-like"/>
    <property type="match status" value="1"/>
</dbReference>
<dbReference type="InterPro" id="IPR029071">
    <property type="entry name" value="Ubiquitin-like_domsf"/>
</dbReference>
<keyword evidence="1" id="KW-0723">Serine/threonine-protein kinase</keyword>
<keyword evidence="2" id="KW-0808">Transferase</keyword>
<dbReference type="Gene3D" id="1.20.920.60">
    <property type="match status" value="2"/>
</dbReference>
<evidence type="ECO:0000256" key="6">
    <source>
        <dbReference type="SAM" id="MobiDB-lite"/>
    </source>
</evidence>
<evidence type="ECO:0000259" key="7">
    <source>
        <dbReference type="PROSITE" id="PS50011"/>
    </source>
</evidence>
<organism evidence="8 9">
    <name type="scientific">Polarella glacialis</name>
    <name type="common">Dinoflagellate</name>
    <dbReference type="NCBI Taxonomy" id="89957"/>
    <lineage>
        <taxon>Eukaryota</taxon>
        <taxon>Sar</taxon>
        <taxon>Alveolata</taxon>
        <taxon>Dinophyceae</taxon>
        <taxon>Suessiales</taxon>
        <taxon>Suessiaceae</taxon>
        <taxon>Polarella</taxon>
    </lineage>
</organism>
<dbReference type="Proteomes" id="UP000654075">
    <property type="component" value="Unassembled WGS sequence"/>
</dbReference>
<reference evidence="8" key="1">
    <citation type="submission" date="2021-02" db="EMBL/GenBank/DDBJ databases">
        <authorList>
            <person name="Dougan E. K."/>
            <person name="Rhodes N."/>
            <person name="Thang M."/>
            <person name="Chan C."/>
        </authorList>
    </citation>
    <scope>NUCLEOTIDE SEQUENCE</scope>
</reference>
<evidence type="ECO:0000313" key="8">
    <source>
        <dbReference type="EMBL" id="CAE8628116.1"/>
    </source>
</evidence>
<dbReference type="InterPro" id="IPR036034">
    <property type="entry name" value="PDZ_sf"/>
</dbReference>
<feature type="domain" description="Protein kinase" evidence="7">
    <location>
        <begin position="691"/>
        <end position="1068"/>
    </location>
</feature>
<keyword evidence="4" id="KW-0418">Kinase</keyword>
<dbReference type="SUPFAM" id="SSF56112">
    <property type="entry name" value="Protein kinase-like (PK-like)"/>
    <property type="match status" value="2"/>
</dbReference>
<keyword evidence="5" id="KW-0067">ATP-binding</keyword>
<dbReference type="OrthoDB" id="347657at2759"/>
<dbReference type="GO" id="GO:0004674">
    <property type="term" value="F:protein serine/threonine kinase activity"/>
    <property type="evidence" value="ECO:0007669"/>
    <property type="project" value="UniProtKB-KW"/>
</dbReference>
<keyword evidence="9" id="KW-1185">Reference proteome</keyword>
<dbReference type="InterPro" id="IPR050205">
    <property type="entry name" value="CDPK_Ser/Thr_kinases"/>
</dbReference>
<feature type="region of interest" description="Disordered" evidence="6">
    <location>
        <begin position="31"/>
        <end position="92"/>
    </location>
</feature>
<evidence type="ECO:0000256" key="3">
    <source>
        <dbReference type="ARBA" id="ARBA00022741"/>
    </source>
</evidence>
<gene>
    <name evidence="8" type="ORF">PGLA1383_LOCUS44793</name>
</gene>
<evidence type="ECO:0000313" key="9">
    <source>
        <dbReference type="Proteomes" id="UP000654075"/>
    </source>
</evidence>
<dbReference type="Gene3D" id="1.10.510.10">
    <property type="entry name" value="Transferase(Phosphotransferase) domain 1"/>
    <property type="match status" value="2"/>
</dbReference>
<dbReference type="GO" id="GO:0005524">
    <property type="term" value="F:ATP binding"/>
    <property type="evidence" value="ECO:0007669"/>
    <property type="project" value="UniProtKB-KW"/>
</dbReference>
<dbReference type="InterPro" id="IPR008271">
    <property type="entry name" value="Ser/Thr_kinase_AS"/>
</dbReference>
<dbReference type="PANTHER" id="PTHR24349">
    <property type="entry name" value="SERINE/THREONINE-PROTEIN KINASE"/>
    <property type="match status" value="1"/>
</dbReference>
<accession>A0A813GU43</accession>
<dbReference type="CDD" id="cd17039">
    <property type="entry name" value="Ubl_ubiquitin_like"/>
    <property type="match status" value="1"/>
</dbReference>
<evidence type="ECO:0000256" key="5">
    <source>
        <dbReference type="ARBA" id="ARBA00022840"/>
    </source>
</evidence>
<evidence type="ECO:0000256" key="2">
    <source>
        <dbReference type="ARBA" id="ARBA00022679"/>
    </source>
</evidence>
<dbReference type="PROSITE" id="PS50011">
    <property type="entry name" value="PROTEIN_KINASE_DOM"/>
    <property type="match status" value="1"/>
</dbReference>
<dbReference type="SUPFAM" id="SSF50156">
    <property type="entry name" value="PDZ domain-like"/>
    <property type="match status" value="1"/>
</dbReference>
<dbReference type="InterPro" id="IPR000719">
    <property type="entry name" value="Prot_kinase_dom"/>
</dbReference>
<dbReference type="Gene3D" id="3.10.20.90">
    <property type="entry name" value="Phosphatidylinositol 3-kinase Catalytic Subunit, Chain A, domain 1"/>
    <property type="match status" value="1"/>
</dbReference>
<feature type="compositionally biased region" description="Low complexity" evidence="6">
    <location>
        <begin position="31"/>
        <end position="52"/>
    </location>
</feature>
<comment type="caution">
    <text evidence="8">The sequence shown here is derived from an EMBL/GenBank/DDBJ whole genome shotgun (WGS) entry which is preliminary data.</text>
</comment>
<proteinExistence type="predicted"/>
<dbReference type="PROSITE" id="PS00108">
    <property type="entry name" value="PROTEIN_KINASE_ST"/>
    <property type="match status" value="1"/>
</dbReference>
<keyword evidence="3" id="KW-0547">Nucleotide-binding</keyword>
<dbReference type="Pfam" id="PF00069">
    <property type="entry name" value="Pkinase"/>
    <property type="match status" value="2"/>
</dbReference>
<evidence type="ECO:0000256" key="4">
    <source>
        <dbReference type="ARBA" id="ARBA00022777"/>
    </source>
</evidence>
<dbReference type="InterPro" id="IPR011009">
    <property type="entry name" value="Kinase-like_dom_sf"/>
</dbReference>